<feature type="transmembrane region" description="Helical" evidence="1">
    <location>
        <begin position="12"/>
        <end position="33"/>
    </location>
</feature>
<dbReference type="EMBL" id="JACNJH010000113">
    <property type="protein sequence ID" value="MBC8360920.1"/>
    <property type="molecule type" value="Genomic_DNA"/>
</dbReference>
<proteinExistence type="predicted"/>
<sequence length="134" mass="15278">MSNKTWIDTELILSPAFISLSGFASTLLLILFTKRKFNRIGIKKSKKYVCVNCNSLNISYVEYENSYGITQPRLTRAIDDLLAKGFLECKHAGGACKQDKSVYAFSDQWVLWQPGMIIFTRLKDGIKRGFRTPK</sequence>
<dbReference type="Proteomes" id="UP000603434">
    <property type="component" value="Unassembled WGS sequence"/>
</dbReference>
<protein>
    <submittedName>
        <fullName evidence="2">Uncharacterized protein</fullName>
    </submittedName>
</protein>
<comment type="caution">
    <text evidence="2">The sequence shown here is derived from an EMBL/GenBank/DDBJ whole genome shotgun (WGS) entry which is preliminary data.</text>
</comment>
<keyword evidence="1" id="KW-1133">Transmembrane helix</keyword>
<evidence type="ECO:0000313" key="3">
    <source>
        <dbReference type="Proteomes" id="UP000603434"/>
    </source>
</evidence>
<gene>
    <name evidence="2" type="ORF">H8E23_05950</name>
</gene>
<evidence type="ECO:0000313" key="2">
    <source>
        <dbReference type="EMBL" id="MBC8360920.1"/>
    </source>
</evidence>
<evidence type="ECO:0000256" key="1">
    <source>
        <dbReference type="SAM" id="Phobius"/>
    </source>
</evidence>
<keyword evidence="1" id="KW-0812">Transmembrane</keyword>
<dbReference type="AlphaFoldDB" id="A0A8J6TGP2"/>
<name>A0A8J6TGP2_9BACT</name>
<organism evidence="2 3">
    <name type="scientific">Candidatus Desulfatibia profunda</name>
    <dbReference type="NCBI Taxonomy" id="2841695"/>
    <lineage>
        <taxon>Bacteria</taxon>
        <taxon>Pseudomonadati</taxon>
        <taxon>Thermodesulfobacteriota</taxon>
        <taxon>Desulfobacteria</taxon>
        <taxon>Desulfobacterales</taxon>
        <taxon>Desulfobacterales incertae sedis</taxon>
        <taxon>Candidatus Desulfatibia</taxon>
    </lineage>
</organism>
<keyword evidence="1" id="KW-0472">Membrane</keyword>
<accession>A0A8J6TGP2</accession>
<reference evidence="2 3" key="1">
    <citation type="submission" date="2020-08" db="EMBL/GenBank/DDBJ databases">
        <title>Bridging the membrane lipid divide: bacteria of the FCB group superphylum have the potential to synthesize archaeal ether lipids.</title>
        <authorList>
            <person name="Villanueva L."/>
            <person name="Von Meijenfeldt F.A.B."/>
            <person name="Westbye A.B."/>
            <person name="Yadav S."/>
            <person name="Hopmans E.C."/>
            <person name="Dutilh B.E."/>
            <person name="Sinninghe Damste J.S."/>
        </authorList>
    </citation>
    <scope>NUCLEOTIDE SEQUENCE [LARGE SCALE GENOMIC DNA]</scope>
    <source>
        <strain evidence="2">NIOZ-UU30</strain>
    </source>
</reference>